<sequence>MAPTLNIIGAGRLGRVLGRLFAASGAFVVQDVLTRSTGTALDAVGFIGAGRAVGGMETLRRADAVMLAVSDDQIEQACAALAASVEHSEHQHALDGVLVFHCSGALSSAALEAAARQGAFTASVHPVRSFADPQQVARDFAGTWCGLEGDARALALLAPALALIGARAVAIDADAKTVYHAASVFASNYLVTVLDAALRAYQAAGIPEPLARELARPLAFETLDNVFGLGPRAALSGPIARGDFATVARQQAALDGWDQPTGRLYRALAKATTVLATLPSSPIAPIAPINLKDTA</sequence>
<dbReference type="SUPFAM" id="SSF48179">
    <property type="entry name" value="6-phosphogluconate dehydrogenase C-terminal domain-like"/>
    <property type="match status" value="1"/>
</dbReference>
<evidence type="ECO:0000259" key="2">
    <source>
        <dbReference type="Pfam" id="PF10728"/>
    </source>
</evidence>
<evidence type="ECO:0000313" key="3">
    <source>
        <dbReference type="EMBL" id="PIL39872.1"/>
    </source>
</evidence>
<dbReference type="InterPro" id="IPR036291">
    <property type="entry name" value="NAD(P)-bd_dom_sf"/>
</dbReference>
<dbReference type="SUPFAM" id="SSF51735">
    <property type="entry name" value="NAD(P)-binding Rossmann-fold domains"/>
    <property type="match status" value="1"/>
</dbReference>
<dbReference type="EMBL" id="PDOB01000013">
    <property type="protein sequence ID" value="PIL39872.1"/>
    <property type="molecule type" value="Genomic_DNA"/>
</dbReference>
<reference evidence="3 4" key="1">
    <citation type="submission" date="2017-10" db="EMBL/GenBank/DDBJ databases">
        <title>Massilia psychrophilum sp. nov., a novel purple-pigmented bacterium isolated from Tianshan glacier, Xinjiang Municipality, China.</title>
        <authorList>
            <person name="Wang H."/>
        </authorList>
    </citation>
    <scope>NUCLEOTIDE SEQUENCE [LARGE SCALE GENOMIC DNA]</scope>
    <source>
        <strain evidence="3 4">JCM 30813</strain>
    </source>
</reference>
<dbReference type="Gene3D" id="1.10.1040.20">
    <property type="entry name" value="ProC-like, C-terminal domain"/>
    <property type="match status" value="1"/>
</dbReference>
<evidence type="ECO:0000259" key="1">
    <source>
        <dbReference type="Pfam" id="PF10727"/>
    </source>
</evidence>
<dbReference type="PANTHER" id="PTHR40459:SF1">
    <property type="entry name" value="CONSERVED HYPOTHETICAL ALANINE AND LEUCINE RICH PROTEIN"/>
    <property type="match status" value="1"/>
</dbReference>
<protein>
    <submittedName>
        <fullName evidence="3">Oxidoreductase</fullName>
    </submittedName>
</protein>
<dbReference type="InterPro" id="IPR008927">
    <property type="entry name" value="6-PGluconate_DH-like_C_sf"/>
</dbReference>
<evidence type="ECO:0000313" key="4">
    <source>
        <dbReference type="Proteomes" id="UP000228593"/>
    </source>
</evidence>
<dbReference type="Gene3D" id="3.40.50.720">
    <property type="entry name" value="NAD(P)-binding Rossmann-like Domain"/>
    <property type="match status" value="1"/>
</dbReference>
<dbReference type="Proteomes" id="UP000228593">
    <property type="component" value="Unassembled WGS sequence"/>
</dbReference>
<comment type="caution">
    <text evidence="3">The sequence shown here is derived from an EMBL/GenBank/DDBJ whole genome shotgun (WGS) entry which is preliminary data.</text>
</comment>
<feature type="domain" description="Putative oxidoreductase/dehydrogenase Rossmann-like" evidence="1">
    <location>
        <begin position="6"/>
        <end position="126"/>
    </location>
</feature>
<dbReference type="Pfam" id="PF10728">
    <property type="entry name" value="DUF2520"/>
    <property type="match status" value="1"/>
</dbReference>
<name>A0A2G8T1L5_9BURK</name>
<dbReference type="PANTHER" id="PTHR40459">
    <property type="entry name" value="CONSERVED HYPOTHETICAL ALANINE AND LEUCINE RICH PROTEIN"/>
    <property type="match status" value="1"/>
</dbReference>
<feature type="domain" description="DUF2520" evidence="2">
    <location>
        <begin position="144"/>
        <end position="272"/>
    </location>
</feature>
<dbReference type="InterPro" id="IPR019665">
    <property type="entry name" value="OxRdtase/DH_put_Rossmann_dom"/>
</dbReference>
<keyword evidence="4" id="KW-1185">Reference proteome</keyword>
<dbReference type="InterPro" id="IPR037108">
    <property type="entry name" value="TM1727-like_C_sf"/>
</dbReference>
<dbReference type="RefSeq" id="WP_099915900.1">
    <property type="nucleotide sequence ID" value="NZ_BMHS01000016.1"/>
</dbReference>
<dbReference type="InterPro" id="IPR018931">
    <property type="entry name" value="DUF2520"/>
</dbReference>
<dbReference type="OrthoDB" id="8650434at2"/>
<organism evidence="3 4">
    <name type="scientific">Massilia psychrophila</name>
    <dbReference type="NCBI Taxonomy" id="1603353"/>
    <lineage>
        <taxon>Bacteria</taxon>
        <taxon>Pseudomonadati</taxon>
        <taxon>Pseudomonadota</taxon>
        <taxon>Betaproteobacteria</taxon>
        <taxon>Burkholderiales</taxon>
        <taxon>Oxalobacteraceae</taxon>
        <taxon>Telluria group</taxon>
        <taxon>Massilia</taxon>
    </lineage>
</organism>
<proteinExistence type="predicted"/>
<accession>A0A2G8T1L5</accession>
<gene>
    <name evidence="3" type="ORF">CR103_10265</name>
</gene>
<dbReference type="Pfam" id="PF10727">
    <property type="entry name" value="Rossmann-like"/>
    <property type="match status" value="1"/>
</dbReference>
<dbReference type="AlphaFoldDB" id="A0A2G8T1L5"/>